<feature type="domain" description="Cysteine-rich" evidence="1">
    <location>
        <begin position="130"/>
        <end position="214"/>
    </location>
</feature>
<evidence type="ECO:0000313" key="2">
    <source>
        <dbReference type="EMBL" id="CAI8038371.1"/>
    </source>
</evidence>
<evidence type="ECO:0000313" key="3">
    <source>
        <dbReference type="Proteomes" id="UP001174909"/>
    </source>
</evidence>
<accession>A0AA35T0D4</accession>
<dbReference type="GO" id="GO:0005829">
    <property type="term" value="C:cytosol"/>
    <property type="evidence" value="ECO:0007669"/>
    <property type="project" value="TreeGrafter"/>
</dbReference>
<feature type="domain" description="Cysteine-rich" evidence="1">
    <location>
        <begin position="2"/>
        <end position="82"/>
    </location>
</feature>
<sequence length="248" mass="26614">SVGLFATCLVDLIRPEIGFSAASLIADAGFEVQVPKSQTCCGQPQFNNGDLAGTRKLARHFLNTFESFDYVVVPSGSCAATVKIHYPEVLAGDLTHVSRAAEMTAKTYELTEFLTEVADYQIVAEYSATCTYHDSCSGYRELGIRTQPRMLLDQVEGLKMTECNESSACCGFGGTFCVKYPQISARIAAEKAENVERSGADTLLGGDLGCLMNIAGTLRRRGSQIQVRHVAEVLAGLGNAPAIGQPQK</sequence>
<dbReference type="GO" id="GO:0016491">
    <property type="term" value="F:oxidoreductase activity"/>
    <property type="evidence" value="ECO:0007669"/>
    <property type="project" value="UniProtKB-ARBA"/>
</dbReference>
<gene>
    <name evidence="2" type="ORF">GBAR_LOCUS21396</name>
</gene>
<dbReference type="PANTHER" id="PTHR30296:SF0">
    <property type="entry name" value="LACTATE UTILIZATION PROTEIN A"/>
    <property type="match status" value="1"/>
</dbReference>
<dbReference type="PANTHER" id="PTHR30296">
    <property type="entry name" value="UNCHARACTERIZED PROTEIN YKGE"/>
    <property type="match status" value="1"/>
</dbReference>
<proteinExistence type="predicted"/>
<feature type="non-terminal residue" evidence="2">
    <location>
        <position position="1"/>
    </location>
</feature>
<evidence type="ECO:0000259" key="1">
    <source>
        <dbReference type="Pfam" id="PF02754"/>
    </source>
</evidence>
<dbReference type="Proteomes" id="UP001174909">
    <property type="component" value="Unassembled WGS sequence"/>
</dbReference>
<keyword evidence="3" id="KW-1185">Reference proteome</keyword>
<dbReference type="AlphaFoldDB" id="A0AA35T0D4"/>
<dbReference type="Pfam" id="PF02754">
    <property type="entry name" value="CCG"/>
    <property type="match status" value="2"/>
</dbReference>
<comment type="caution">
    <text evidence="2">The sequence shown here is derived from an EMBL/GenBank/DDBJ whole genome shotgun (WGS) entry which is preliminary data.</text>
</comment>
<dbReference type="InterPro" id="IPR004017">
    <property type="entry name" value="Cys_rich_dom"/>
</dbReference>
<organism evidence="2 3">
    <name type="scientific">Geodia barretti</name>
    <name type="common">Barrett's horny sponge</name>
    <dbReference type="NCBI Taxonomy" id="519541"/>
    <lineage>
        <taxon>Eukaryota</taxon>
        <taxon>Metazoa</taxon>
        <taxon>Porifera</taxon>
        <taxon>Demospongiae</taxon>
        <taxon>Heteroscleromorpha</taxon>
        <taxon>Tetractinellida</taxon>
        <taxon>Astrophorina</taxon>
        <taxon>Geodiidae</taxon>
        <taxon>Geodia</taxon>
    </lineage>
</organism>
<dbReference type="EMBL" id="CASHTH010002987">
    <property type="protein sequence ID" value="CAI8038371.1"/>
    <property type="molecule type" value="Genomic_DNA"/>
</dbReference>
<protein>
    <submittedName>
        <fullName evidence="2">Lactate utilization protein A</fullName>
    </submittedName>
</protein>
<name>A0AA35T0D4_GEOBA</name>
<reference evidence="2" key="1">
    <citation type="submission" date="2023-03" db="EMBL/GenBank/DDBJ databases">
        <authorList>
            <person name="Steffen K."/>
            <person name="Cardenas P."/>
        </authorList>
    </citation>
    <scope>NUCLEOTIDE SEQUENCE</scope>
</reference>